<dbReference type="KEGG" id="chk:D4L85_33225"/>
<evidence type="ECO:0000313" key="2">
    <source>
        <dbReference type="EMBL" id="AYB35150.1"/>
    </source>
</evidence>
<protein>
    <submittedName>
        <fullName evidence="2">Uncharacterized protein</fullName>
    </submittedName>
</protein>
<evidence type="ECO:0000313" key="3">
    <source>
        <dbReference type="Proteomes" id="UP000266183"/>
    </source>
</evidence>
<dbReference type="OrthoDB" id="982299at2"/>
<keyword evidence="3" id="KW-1185">Reference proteome</keyword>
<gene>
    <name evidence="2" type="ORF">D4L85_33225</name>
</gene>
<sequence>MKFAKGNTGNNRRRWLYWVAGILPALVLWRFIKKVEKKNEPVKMLTEDGQLVEVDPRYLSKGQKIRPEEIHTWVKRKK</sequence>
<organism evidence="2 3">
    <name type="scientific">Chryseolinea soli</name>
    <dbReference type="NCBI Taxonomy" id="2321403"/>
    <lineage>
        <taxon>Bacteria</taxon>
        <taxon>Pseudomonadati</taxon>
        <taxon>Bacteroidota</taxon>
        <taxon>Cytophagia</taxon>
        <taxon>Cytophagales</taxon>
        <taxon>Fulvivirgaceae</taxon>
        <taxon>Chryseolinea</taxon>
    </lineage>
</organism>
<reference evidence="3" key="1">
    <citation type="submission" date="2018-09" db="EMBL/GenBank/DDBJ databases">
        <title>Chryseolinea sp. KIS68-18 isolated from soil.</title>
        <authorList>
            <person name="Weon H.-Y."/>
            <person name="Kwon S.-W."/>
            <person name="Lee S.A."/>
        </authorList>
    </citation>
    <scope>NUCLEOTIDE SEQUENCE [LARGE SCALE GENOMIC DNA]</scope>
    <source>
        <strain evidence="3">KIS68-18</strain>
    </source>
</reference>
<feature type="transmembrane region" description="Helical" evidence="1">
    <location>
        <begin position="15"/>
        <end position="32"/>
    </location>
</feature>
<evidence type="ECO:0000256" key="1">
    <source>
        <dbReference type="SAM" id="Phobius"/>
    </source>
</evidence>
<dbReference type="Proteomes" id="UP000266183">
    <property type="component" value="Chromosome"/>
</dbReference>
<keyword evidence="1" id="KW-0812">Transmembrane</keyword>
<keyword evidence="1" id="KW-0472">Membrane</keyword>
<dbReference type="EMBL" id="CP032382">
    <property type="protein sequence ID" value="AYB35150.1"/>
    <property type="molecule type" value="Genomic_DNA"/>
</dbReference>
<keyword evidence="1" id="KW-1133">Transmembrane helix</keyword>
<accession>A0A385SZC0</accession>
<dbReference type="AlphaFoldDB" id="A0A385SZC0"/>
<dbReference type="RefSeq" id="WP_119758401.1">
    <property type="nucleotide sequence ID" value="NZ_CP032382.1"/>
</dbReference>
<proteinExistence type="predicted"/>
<name>A0A385SZC0_9BACT</name>